<dbReference type="GeneID" id="64633275"/>
<reference evidence="2" key="1">
    <citation type="journal article" date="2020" name="New Phytol.">
        <title>Comparative genomics reveals dynamic genome evolution in host specialist ectomycorrhizal fungi.</title>
        <authorList>
            <person name="Lofgren L.A."/>
            <person name="Nguyen N.H."/>
            <person name="Vilgalys R."/>
            <person name="Ruytinx J."/>
            <person name="Liao H.L."/>
            <person name="Branco S."/>
            <person name="Kuo A."/>
            <person name="LaButti K."/>
            <person name="Lipzen A."/>
            <person name="Andreopoulos W."/>
            <person name="Pangilinan J."/>
            <person name="Riley R."/>
            <person name="Hundley H."/>
            <person name="Na H."/>
            <person name="Barry K."/>
            <person name="Grigoriev I.V."/>
            <person name="Stajich J.E."/>
            <person name="Kennedy P.G."/>
        </authorList>
    </citation>
    <scope>NUCLEOTIDE SEQUENCE</scope>
    <source>
        <strain evidence="2">MN1</strain>
    </source>
</reference>
<evidence type="ECO:0000256" key="1">
    <source>
        <dbReference type="SAM" id="MobiDB-lite"/>
    </source>
</evidence>
<feature type="compositionally biased region" description="Polar residues" evidence="1">
    <location>
        <begin position="16"/>
        <end position="26"/>
    </location>
</feature>
<name>A0A9P7ELH9_9AGAM</name>
<gene>
    <name evidence="2" type="ORF">BJ212DRAFT_1475637</name>
</gene>
<dbReference type="AlphaFoldDB" id="A0A9P7ELH9"/>
<feature type="region of interest" description="Disordered" evidence="1">
    <location>
        <begin position="1"/>
        <end position="26"/>
    </location>
</feature>
<protein>
    <submittedName>
        <fullName evidence="2">Uncharacterized protein</fullName>
    </submittedName>
</protein>
<dbReference type="EMBL" id="JABBWG010000003">
    <property type="protein sequence ID" value="KAG1824333.1"/>
    <property type="molecule type" value="Genomic_DNA"/>
</dbReference>
<proteinExistence type="predicted"/>
<sequence>MSASSTPASPTSSPTYSLNTRKTTRSTLPQATIEAMPNTVKNTSSGKKFLESKLLSLINEPCTLTHLISILFQISQMSSSTLASVTAAIRAVAFIMKDHEANEIVEKVVDQVAAKAAEQIMDSLTTRLVNHVITAISPQVALVHTVSQSLTTSLEQATRLQNTLKRE</sequence>
<dbReference type="RefSeq" id="XP_041198050.1">
    <property type="nucleotide sequence ID" value="XM_041339259.1"/>
</dbReference>
<keyword evidence="3" id="KW-1185">Reference proteome</keyword>
<evidence type="ECO:0000313" key="2">
    <source>
        <dbReference type="EMBL" id="KAG1824333.1"/>
    </source>
</evidence>
<dbReference type="Proteomes" id="UP000807769">
    <property type="component" value="Unassembled WGS sequence"/>
</dbReference>
<organism evidence="2 3">
    <name type="scientific">Suillus subaureus</name>
    <dbReference type="NCBI Taxonomy" id="48587"/>
    <lineage>
        <taxon>Eukaryota</taxon>
        <taxon>Fungi</taxon>
        <taxon>Dikarya</taxon>
        <taxon>Basidiomycota</taxon>
        <taxon>Agaricomycotina</taxon>
        <taxon>Agaricomycetes</taxon>
        <taxon>Agaricomycetidae</taxon>
        <taxon>Boletales</taxon>
        <taxon>Suillineae</taxon>
        <taxon>Suillaceae</taxon>
        <taxon>Suillus</taxon>
    </lineage>
</organism>
<comment type="caution">
    <text evidence="2">The sequence shown here is derived from an EMBL/GenBank/DDBJ whole genome shotgun (WGS) entry which is preliminary data.</text>
</comment>
<feature type="compositionally biased region" description="Low complexity" evidence="1">
    <location>
        <begin position="1"/>
        <end position="15"/>
    </location>
</feature>
<evidence type="ECO:0000313" key="3">
    <source>
        <dbReference type="Proteomes" id="UP000807769"/>
    </source>
</evidence>
<accession>A0A9P7ELH9</accession>
<dbReference type="OrthoDB" id="2688261at2759"/>